<name>A0AAE0L3F5_9CHLO</name>
<feature type="compositionally biased region" description="Low complexity" evidence="2">
    <location>
        <begin position="733"/>
        <end position="745"/>
    </location>
</feature>
<feature type="region of interest" description="Disordered" evidence="2">
    <location>
        <begin position="1"/>
        <end position="23"/>
    </location>
</feature>
<feature type="compositionally biased region" description="Polar residues" evidence="2">
    <location>
        <begin position="189"/>
        <end position="205"/>
    </location>
</feature>
<feature type="region of interest" description="Disordered" evidence="2">
    <location>
        <begin position="588"/>
        <end position="613"/>
    </location>
</feature>
<evidence type="ECO:0000313" key="4">
    <source>
        <dbReference type="Proteomes" id="UP001190700"/>
    </source>
</evidence>
<feature type="compositionally biased region" description="Pro residues" evidence="2">
    <location>
        <begin position="672"/>
        <end position="681"/>
    </location>
</feature>
<feature type="compositionally biased region" description="Low complexity" evidence="2">
    <location>
        <begin position="98"/>
        <end position="115"/>
    </location>
</feature>
<feature type="compositionally biased region" description="Low complexity" evidence="2">
    <location>
        <begin position="54"/>
        <end position="66"/>
    </location>
</feature>
<feature type="region of interest" description="Disordered" evidence="2">
    <location>
        <begin position="164"/>
        <end position="312"/>
    </location>
</feature>
<feature type="compositionally biased region" description="Polar residues" evidence="2">
    <location>
        <begin position="785"/>
        <end position="794"/>
    </location>
</feature>
<keyword evidence="1" id="KW-0175">Coiled coil</keyword>
<protein>
    <submittedName>
        <fullName evidence="3">Uncharacterized protein</fullName>
    </submittedName>
</protein>
<feature type="coiled-coil region" evidence="1">
    <location>
        <begin position="366"/>
        <end position="400"/>
    </location>
</feature>
<feature type="compositionally biased region" description="Basic and acidic residues" evidence="2">
    <location>
        <begin position="699"/>
        <end position="715"/>
    </location>
</feature>
<feature type="region of interest" description="Disordered" evidence="2">
    <location>
        <begin position="404"/>
        <end position="437"/>
    </location>
</feature>
<comment type="caution">
    <text evidence="3">The sequence shown here is derived from an EMBL/GenBank/DDBJ whole genome shotgun (WGS) entry which is preliminary data.</text>
</comment>
<dbReference type="EMBL" id="LGRX02010430">
    <property type="protein sequence ID" value="KAK3270379.1"/>
    <property type="molecule type" value="Genomic_DNA"/>
</dbReference>
<gene>
    <name evidence="3" type="ORF">CYMTET_21221</name>
</gene>
<reference evidence="3 4" key="1">
    <citation type="journal article" date="2015" name="Genome Biol. Evol.">
        <title>Comparative Genomics of a Bacterivorous Green Alga Reveals Evolutionary Causalities and Consequences of Phago-Mixotrophic Mode of Nutrition.</title>
        <authorList>
            <person name="Burns J.A."/>
            <person name="Paasch A."/>
            <person name="Narechania A."/>
            <person name="Kim E."/>
        </authorList>
    </citation>
    <scope>NUCLEOTIDE SEQUENCE [LARGE SCALE GENOMIC DNA]</scope>
    <source>
        <strain evidence="3 4">PLY_AMNH</strain>
    </source>
</reference>
<proteinExistence type="predicted"/>
<sequence>MMSKLPHETATSKSIDIQGVPTSEINKKLREAIATIRSQTEKQVRMLPGKARARQAAHAAQAAHAPHGPPAPRGNGDYSLHQPHHQQDASAGTPLDHSAAPRAAPARSPLDASPAGVTPRADSAHHLRSREHLVAVGDASALAAQLRARCSDVASRMRHFSHRIPPSAGVEDLSTIGSHTGYAGFETPSGKSEPSRGSPSTSPQRSVRFHPEYEAAQAPRAEQRRAEGSLGAPEGSSYTQSTTPASHGLRMGVHEPSSDRLASSLVNRTSPLRGSSPVRHYSPRRGGSSGRLGSPSQGGYSPASRRTPPAVGSELDKLAAEEAELMMQIQQDEEARWKQAHTTTVSVTHTDPHYGEIMTLPREDVLMNAVSRLQACEADLETCRDEMQQKDRMLEDLKRHVLLLEQGSPPPAPSRSRRGPAKLRGSARPENAREGLRSAQEARVAAHICTGCACGAKPRAVPGMRALWQMLWARAEDPGRSSASSCQATCCALGRGQALRHPLCFSYDDFSRKVPVREIHDEYGPDVRGRRDSGCLHLERAQLGKELASRDAELLLDSAMDKPDAFGEAGVMPQSEMSGLFQKWGLGNLLHSPAPPSSPAAKKGTQKAETDEMRQALEAAREAAIANGGADPGLLEHVSKEAEEEAKPEPEQVSMPDINQFYRTVDNGPEPGSEPPSPRPSAPRTQEENARDASPSRFELAESKGLKGERRDRLGHYAAEQDGERGKGRRQRGSSPGPRPGARSPGRGRGGLDQEHAWEMLSQPQELRWDRGREQEKFRGHPDFSTPSPANTARSHPADQRDQAAAHSPAAAHLRLSMMQDSMAHTGRWTDPKAPPMERFKMQVRDAKESVQSALEQMIVAQHLGH</sequence>
<feature type="region of interest" description="Disordered" evidence="2">
    <location>
        <begin position="662"/>
        <end position="810"/>
    </location>
</feature>
<feature type="compositionally biased region" description="Polar residues" evidence="2">
    <location>
        <begin position="236"/>
        <end position="245"/>
    </location>
</feature>
<accession>A0AAE0L3F5</accession>
<dbReference type="Proteomes" id="UP001190700">
    <property type="component" value="Unassembled WGS sequence"/>
</dbReference>
<feature type="compositionally biased region" description="Polar residues" evidence="2">
    <location>
        <begin position="260"/>
        <end position="273"/>
    </location>
</feature>
<feature type="region of interest" description="Disordered" evidence="2">
    <location>
        <begin position="38"/>
        <end position="125"/>
    </location>
</feature>
<evidence type="ECO:0000256" key="1">
    <source>
        <dbReference type="SAM" id="Coils"/>
    </source>
</evidence>
<organism evidence="3 4">
    <name type="scientific">Cymbomonas tetramitiformis</name>
    <dbReference type="NCBI Taxonomy" id="36881"/>
    <lineage>
        <taxon>Eukaryota</taxon>
        <taxon>Viridiplantae</taxon>
        <taxon>Chlorophyta</taxon>
        <taxon>Pyramimonadophyceae</taxon>
        <taxon>Pyramimonadales</taxon>
        <taxon>Pyramimonadaceae</taxon>
        <taxon>Cymbomonas</taxon>
    </lineage>
</organism>
<evidence type="ECO:0000313" key="3">
    <source>
        <dbReference type="EMBL" id="KAK3270379.1"/>
    </source>
</evidence>
<dbReference type="AlphaFoldDB" id="A0AAE0L3F5"/>
<keyword evidence="4" id="KW-1185">Reference proteome</keyword>
<evidence type="ECO:0000256" key="2">
    <source>
        <dbReference type="SAM" id="MobiDB-lite"/>
    </source>
</evidence>
<feature type="compositionally biased region" description="Polar residues" evidence="2">
    <location>
        <begin position="9"/>
        <end position="23"/>
    </location>
</feature>
<feature type="compositionally biased region" description="Basic and acidic residues" evidence="2">
    <location>
        <begin position="767"/>
        <end position="782"/>
    </location>
</feature>